<evidence type="ECO:0000256" key="2">
    <source>
        <dbReference type="ARBA" id="ARBA00011901"/>
    </source>
</evidence>
<evidence type="ECO:0000256" key="1">
    <source>
        <dbReference type="ARBA" id="ARBA00001561"/>
    </source>
</evidence>
<evidence type="ECO:0000313" key="8">
    <source>
        <dbReference type="Proteomes" id="UP001497493"/>
    </source>
</evidence>
<feature type="domain" description="MurNAc-LAA" evidence="6">
    <location>
        <begin position="224"/>
        <end position="378"/>
    </location>
</feature>
<comment type="catalytic activity">
    <reaction evidence="1">
        <text>Hydrolyzes the link between N-acetylmuramoyl residues and L-amino acid residues in certain cell-wall glycopeptides.</text>
        <dbReference type="EC" id="3.5.1.28"/>
    </reaction>
</comment>
<keyword evidence="5" id="KW-0732">Signal</keyword>
<keyword evidence="3 7" id="KW-0378">Hydrolase</keyword>
<evidence type="ECO:0000313" key="7">
    <source>
        <dbReference type="EMBL" id="CAL1239341.1"/>
    </source>
</evidence>
<dbReference type="Pfam" id="PF01520">
    <property type="entry name" value="Amidase_3"/>
    <property type="match status" value="1"/>
</dbReference>
<name>A0ABM9NFG0_9GAMM</name>
<feature type="signal peptide" evidence="5">
    <location>
        <begin position="1"/>
        <end position="22"/>
    </location>
</feature>
<organism evidence="7 8">
    <name type="scientific">Candidatus Methylocalor cossyra</name>
    <dbReference type="NCBI Taxonomy" id="3108543"/>
    <lineage>
        <taxon>Bacteria</taxon>
        <taxon>Pseudomonadati</taxon>
        <taxon>Pseudomonadota</taxon>
        <taxon>Gammaproteobacteria</taxon>
        <taxon>Methylococcales</taxon>
        <taxon>Methylococcaceae</taxon>
        <taxon>Candidatus Methylocalor</taxon>
    </lineage>
</organism>
<dbReference type="InterPro" id="IPR002508">
    <property type="entry name" value="MurNAc-LAA_cat"/>
</dbReference>
<dbReference type="SMART" id="SM00646">
    <property type="entry name" value="Ami_3"/>
    <property type="match status" value="1"/>
</dbReference>
<evidence type="ECO:0000256" key="3">
    <source>
        <dbReference type="ARBA" id="ARBA00022801"/>
    </source>
</evidence>
<reference evidence="7 8" key="1">
    <citation type="submission" date="2024-04" db="EMBL/GenBank/DDBJ databases">
        <authorList>
            <person name="Cremers G."/>
        </authorList>
    </citation>
    <scope>NUCLEOTIDE SEQUENCE [LARGE SCALE GENOMIC DNA]</scope>
    <source>
        <strain evidence="7">MeCH1-AG</strain>
    </source>
</reference>
<accession>A0ABM9NFG0</accession>
<dbReference type="PANTHER" id="PTHR30404">
    <property type="entry name" value="N-ACETYLMURAMOYL-L-ALANINE AMIDASE"/>
    <property type="match status" value="1"/>
</dbReference>
<dbReference type="CDD" id="cd02696">
    <property type="entry name" value="MurNAc-LAA"/>
    <property type="match status" value="1"/>
</dbReference>
<evidence type="ECO:0000256" key="5">
    <source>
        <dbReference type="SAM" id="SignalP"/>
    </source>
</evidence>
<dbReference type="GO" id="GO:0008745">
    <property type="term" value="F:N-acetylmuramoyl-L-alanine amidase activity"/>
    <property type="evidence" value="ECO:0007669"/>
    <property type="project" value="UniProtKB-EC"/>
</dbReference>
<evidence type="ECO:0000256" key="4">
    <source>
        <dbReference type="SAM" id="MobiDB-lite"/>
    </source>
</evidence>
<protein>
    <recommendedName>
        <fullName evidence="2">N-acetylmuramoyl-L-alanine amidase</fullName>
        <ecNumber evidence="2">3.5.1.28</ecNumber>
    </recommendedName>
</protein>
<sequence length="398" mass="41999">MNTRLWVVVSLVFVLASPPLRAAPAQLQAVRWSAGPRPSLRLDFSAPPSYRIRSSGSQLVIEVSGTTLATALPPPASAHPVAAGLVAVPDKGGLRLQVALKRPAEHRLHVEPLKAGARLVIAWTVPRGADARAPSPGAAQPAPQAGGARQAARGARAKPDPFIVAIDAGHGGKDTGAIGPGGIREKNVVLAIARRLAGFISAEPGMRAIMVRKGDEFVDLRHRAAAARRAHADLFVSLHADACADGDVKGSSVYTLSEHGATSEAARWLADRENAALLGNVKLNGKDRVLASVLLDLSKNATLEASEKAADRVLRELKKEFPVHHPEVQKAGFVVLKSLDMPSLLVETAFISNPTEERNLAHPGHQARLARALFNGIRAYAAETQRALPPGVRVAEAP</sequence>
<dbReference type="RefSeq" id="WP_348758906.1">
    <property type="nucleotide sequence ID" value="NZ_OZ026884.1"/>
</dbReference>
<dbReference type="EC" id="3.5.1.28" evidence="2"/>
<dbReference type="InterPro" id="IPR050695">
    <property type="entry name" value="N-acetylmuramoyl_amidase_3"/>
</dbReference>
<keyword evidence="8" id="KW-1185">Reference proteome</keyword>
<dbReference type="Proteomes" id="UP001497493">
    <property type="component" value="Chromosome"/>
</dbReference>
<dbReference type="SUPFAM" id="SSF53187">
    <property type="entry name" value="Zn-dependent exopeptidases"/>
    <property type="match status" value="1"/>
</dbReference>
<dbReference type="Gene3D" id="3.40.630.40">
    <property type="entry name" value="Zn-dependent exopeptidases"/>
    <property type="match status" value="1"/>
</dbReference>
<evidence type="ECO:0000259" key="6">
    <source>
        <dbReference type="SMART" id="SM00646"/>
    </source>
</evidence>
<feature type="chain" id="PRO_5046647048" description="N-acetylmuramoyl-L-alanine amidase" evidence="5">
    <location>
        <begin position="23"/>
        <end position="398"/>
    </location>
</feature>
<dbReference type="PANTHER" id="PTHR30404:SF0">
    <property type="entry name" value="N-ACETYLMURAMOYL-L-ALANINE AMIDASE AMIC"/>
    <property type="match status" value="1"/>
</dbReference>
<feature type="region of interest" description="Disordered" evidence="4">
    <location>
        <begin position="130"/>
        <end position="154"/>
    </location>
</feature>
<feature type="compositionally biased region" description="Low complexity" evidence="4">
    <location>
        <begin position="131"/>
        <end position="154"/>
    </location>
</feature>
<proteinExistence type="predicted"/>
<gene>
    <name evidence="7" type="ORF">MECH1_V1_0565</name>
</gene>
<dbReference type="EMBL" id="OZ026884">
    <property type="protein sequence ID" value="CAL1239341.1"/>
    <property type="molecule type" value="Genomic_DNA"/>
</dbReference>